<feature type="compositionally biased region" description="Basic and acidic residues" evidence="1">
    <location>
        <begin position="58"/>
        <end position="69"/>
    </location>
</feature>
<comment type="caution">
    <text evidence="2">The sequence shown here is derived from an EMBL/GenBank/DDBJ whole genome shotgun (WGS) entry which is preliminary data.</text>
</comment>
<name>A0ABD2NJD4_9CUCU</name>
<dbReference type="Proteomes" id="UP001516400">
    <property type="component" value="Unassembled WGS sequence"/>
</dbReference>
<gene>
    <name evidence="2" type="ORF">HHI36_016187</name>
</gene>
<protein>
    <submittedName>
        <fullName evidence="2">Uncharacterized protein</fullName>
    </submittedName>
</protein>
<evidence type="ECO:0000256" key="1">
    <source>
        <dbReference type="SAM" id="MobiDB-lite"/>
    </source>
</evidence>
<sequence length="69" mass="7862">MSSKHMLGTATRYIAGRNAAQTVYWRADQNSDQPKFLKVFKTFNFGKGSDSQQPPQHIQKEKKIIFAST</sequence>
<reference evidence="2 3" key="1">
    <citation type="journal article" date="2021" name="BMC Biol.">
        <title>Horizontally acquired antibacterial genes associated with adaptive radiation of ladybird beetles.</title>
        <authorList>
            <person name="Li H.S."/>
            <person name="Tang X.F."/>
            <person name="Huang Y.H."/>
            <person name="Xu Z.Y."/>
            <person name="Chen M.L."/>
            <person name="Du X.Y."/>
            <person name="Qiu B.Y."/>
            <person name="Chen P.T."/>
            <person name="Zhang W."/>
            <person name="Slipinski A."/>
            <person name="Escalona H.E."/>
            <person name="Waterhouse R.M."/>
            <person name="Zwick A."/>
            <person name="Pang H."/>
        </authorList>
    </citation>
    <scope>NUCLEOTIDE SEQUENCE [LARGE SCALE GENOMIC DNA]</scope>
    <source>
        <strain evidence="2">SYSU2018</strain>
    </source>
</reference>
<evidence type="ECO:0000313" key="2">
    <source>
        <dbReference type="EMBL" id="KAL3278650.1"/>
    </source>
</evidence>
<dbReference type="EMBL" id="JABFTP020000124">
    <property type="protein sequence ID" value="KAL3278650.1"/>
    <property type="molecule type" value="Genomic_DNA"/>
</dbReference>
<feature type="region of interest" description="Disordered" evidence="1">
    <location>
        <begin position="48"/>
        <end position="69"/>
    </location>
</feature>
<evidence type="ECO:0000313" key="3">
    <source>
        <dbReference type="Proteomes" id="UP001516400"/>
    </source>
</evidence>
<proteinExistence type="predicted"/>
<organism evidence="2 3">
    <name type="scientific">Cryptolaemus montrouzieri</name>
    <dbReference type="NCBI Taxonomy" id="559131"/>
    <lineage>
        <taxon>Eukaryota</taxon>
        <taxon>Metazoa</taxon>
        <taxon>Ecdysozoa</taxon>
        <taxon>Arthropoda</taxon>
        <taxon>Hexapoda</taxon>
        <taxon>Insecta</taxon>
        <taxon>Pterygota</taxon>
        <taxon>Neoptera</taxon>
        <taxon>Endopterygota</taxon>
        <taxon>Coleoptera</taxon>
        <taxon>Polyphaga</taxon>
        <taxon>Cucujiformia</taxon>
        <taxon>Coccinelloidea</taxon>
        <taxon>Coccinellidae</taxon>
        <taxon>Scymninae</taxon>
        <taxon>Scymnini</taxon>
        <taxon>Cryptolaemus</taxon>
    </lineage>
</organism>
<accession>A0ABD2NJD4</accession>
<keyword evidence="3" id="KW-1185">Reference proteome</keyword>
<dbReference type="AlphaFoldDB" id="A0ABD2NJD4"/>